<keyword evidence="5" id="KW-1185">Reference proteome</keyword>
<sequence>MAQVCCDSASATVVVGPEVEAGRWKHAPVAARTAEASTRKRHVEAGELLVARKHDAALVAGRRREVEDAVSVHEAFTTGGAGRCDFYRVFNGHDCSHVAEVCQDRMHELLAEELAASVDEDGPAAQRHPAAWNAAMKRCFTQMDAEVTSAGCVTA</sequence>
<dbReference type="InterPro" id="IPR036457">
    <property type="entry name" value="PPM-type-like_dom_sf"/>
</dbReference>
<evidence type="ECO:0000313" key="5">
    <source>
        <dbReference type="Proteomes" id="UP000275267"/>
    </source>
</evidence>
<evidence type="ECO:0000313" key="4">
    <source>
        <dbReference type="EMBL" id="RLN21996.1"/>
    </source>
</evidence>
<gene>
    <name evidence="4" type="ORF">C2845_PM07G14400</name>
</gene>
<accession>A0A3L6SHD7</accession>
<evidence type="ECO:0000256" key="1">
    <source>
        <dbReference type="ARBA" id="ARBA00013081"/>
    </source>
</evidence>
<keyword evidence="3" id="KW-0904">Protein phosphatase</keyword>
<dbReference type="SUPFAM" id="SSF81606">
    <property type="entry name" value="PP2C-like"/>
    <property type="match status" value="1"/>
</dbReference>
<evidence type="ECO:0000256" key="2">
    <source>
        <dbReference type="ARBA" id="ARBA00022801"/>
    </source>
</evidence>
<reference evidence="5" key="1">
    <citation type="journal article" date="2019" name="Nat. Commun.">
        <title>The genome of broomcorn millet.</title>
        <authorList>
            <person name="Zou C."/>
            <person name="Miki D."/>
            <person name="Li D."/>
            <person name="Tang Q."/>
            <person name="Xiao L."/>
            <person name="Rajput S."/>
            <person name="Deng P."/>
            <person name="Jia W."/>
            <person name="Huang R."/>
            <person name="Zhang M."/>
            <person name="Sun Y."/>
            <person name="Hu J."/>
            <person name="Fu X."/>
            <person name="Schnable P.S."/>
            <person name="Li F."/>
            <person name="Zhang H."/>
            <person name="Feng B."/>
            <person name="Zhu X."/>
            <person name="Liu R."/>
            <person name="Schnable J.C."/>
            <person name="Zhu J.-K."/>
            <person name="Zhang H."/>
        </authorList>
    </citation>
    <scope>NUCLEOTIDE SEQUENCE [LARGE SCALE GENOMIC DNA]</scope>
</reference>
<organism evidence="4 5">
    <name type="scientific">Panicum miliaceum</name>
    <name type="common">Proso millet</name>
    <name type="synonym">Broomcorn millet</name>
    <dbReference type="NCBI Taxonomy" id="4540"/>
    <lineage>
        <taxon>Eukaryota</taxon>
        <taxon>Viridiplantae</taxon>
        <taxon>Streptophyta</taxon>
        <taxon>Embryophyta</taxon>
        <taxon>Tracheophyta</taxon>
        <taxon>Spermatophyta</taxon>
        <taxon>Magnoliopsida</taxon>
        <taxon>Liliopsida</taxon>
        <taxon>Poales</taxon>
        <taxon>Poaceae</taxon>
        <taxon>PACMAD clade</taxon>
        <taxon>Panicoideae</taxon>
        <taxon>Panicodae</taxon>
        <taxon>Paniceae</taxon>
        <taxon>Panicinae</taxon>
        <taxon>Panicum</taxon>
        <taxon>Panicum sect. Panicum</taxon>
    </lineage>
</organism>
<dbReference type="OrthoDB" id="1742618at2759"/>
<dbReference type="STRING" id="4540.A0A3L6SHD7"/>
<dbReference type="GO" id="GO:0004722">
    <property type="term" value="F:protein serine/threonine phosphatase activity"/>
    <property type="evidence" value="ECO:0007669"/>
    <property type="project" value="UniProtKB-EC"/>
</dbReference>
<dbReference type="AlphaFoldDB" id="A0A3L6SHD7"/>
<comment type="caution">
    <text evidence="4">The sequence shown here is derived from an EMBL/GenBank/DDBJ whole genome shotgun (WGS) entry which is preliminary data.</text>
</comment>
<dbReference type="EC" id="3.1.3.16" evidence="1"/>
<dbReference type="PANTHER" id="PTHR47992">
    <property type="entry name" value="PROTEIN PHOSPHATASE"/>
    <property type="match status" value="1"/>
</dbReference>
<name>A0A3L6SHD7_PANMI</name>
<dbReference type="Gene3D" id="3.60.40.10">
    <property type="entry name" value="PPM-type phosphatase domain"/>
    <property type="match status" value="1"/>
</dbReference>
<proteinExistence type="predicted"/>
<dbReference type="Proteomes" id="UP000275267">
    <property type="component" value="Unassembled WGS sequence"/>
</dbReference>
<keyword evidence="2" id="KW-0378">Hydrolase</keyword>
<dbReference type="InterPro" id="IPR015655">
    <property type="entry name" value="PP2C"/>
</dbReference>
<protein>
    <recommendedName>
        <fullName evidence="1">protein-serine/threonine phosphatase</fullName>
        <ecNumber evidence="1">3.1.3.16</ecNumber>
    </recommendedName>
</protein>
<evidence type="ECO:0000256" key="3">
    <source>
        <dbReference type="ARBA" id="ARBA00022912"/>
    </source>
</evidence>
<dbReference type="EMBL" id="PQIB02000004">
    <property type="protein sequence ID" value="RLN21996.1"/>
    <property type="molecule type" value="Genomic_DNA"/>
</dbReference>